<evidence type="ECO:0008006" key="3">
    <source>
        <dbReference type="Google" id="ProtNLM"/>
    </source>
</evidence>
<evidence type="ECO:0000313" key="1">
    <source>
        <dbReference type="EMBL" id="SEA39744.1"/>
    </source>
</evidence>
<proteinExistence type="predicted"/>
<accession>A0A1H4AV61</accession>
<organism evidence="1 2">
    <name type="scientific">Thiothrix caldifontis</name>
    <dbReference type="NCBI Taxonomy" id="525918"/>
    <lineage>
        <taxon>Bacteria</taxon>
        <taxon>Pseudomonadati</taxon>
        <taxon>Pseudomonadota</taxon>
        <taxon>Gammaproteobacteria</taxon>
        <taxon>Thiotrichales</taxon>
        <taxon>Thiotrichaceae</taxon>
        <taxon>Thiothrix</taxon>
    </lineage>
</organism>
<dbReference type="EMBL" id="FNQP01000007">
    <property type="protein sequence ID" value="SEA39744.1"/>
    <property type="molecule type" value="Genomic_DNA"/>
</dbReference>
<dbReference type="STRING" id="525918.SAMN05660964_01492"/>
<protein>
    <recommendedName>
        <fullName evidence="3">PIN domain-containing protein</fullName>
    </recommendedName>
</protein>
<reference evidence="1 2" key="1">
    <citation type="submission" date="2016-10" db="EMBL/GenBank/DDBJ databases">
        <authorList>
            <person name="de Groot N.N."/>
        </authorList>
    </citation>
    <scope>NUCLEOTIDE SEQUENCE [LARGE SCALE GENOMIC DNA]</scope>
    <source>
        <strain evidence="1 2">DSM 21228</strain>
    </source>
</reference>
<name>A0A1H4AV61_9GAMM</name>
<dbReference type="AlphaFoldDB" id="A0A1H4AV61"/>
<evidence type="ECO:0000313" key="2">
    <source>
        <dbReference type="Proteomes" id="UP000199397"/>
    </source>
</evidence>
<gene>
    <name evidence="1" type="ORF">SAMN05660964_01492</name>
</gene>
<dbReference type="Proteomes" id="UP000199397">
    <property type="component" value="Unassembled WGS sequence"/>
</dbReference>
<keyword evidence="2" id="KW-1185">Reference proteome</keyword>
<sequence>MFALDTNLLVYAHNVDAPFHKAAKAFVEKVLNERDSAGNLTNLHSRASLGRVFERDYLGKTGIAIAATCCLAGSAAIHGYGRDDRASATLMSDAEVIYIMEQLRAYSQQSSVLQVALFACADEQGLVDAKYEEMSGANGCGKSTLNAMGNSSLPPALPMCGAVMKPLVSRSCWVWEAEHERCPTALPFTNCRISSQTPPMTHRCGYRNAGCCLLAVRCLPVLGYAGNYPPNRPR</sequence>